<reference evidence="3" key="1">
    <citation type="journal article" date="2019" name="Int. J. Syst. Evol. Microbiol.">
        <title>The Global Catalogue of Microorganisms (GCM) 10K type strain sequencing project: providing services to taxonomists for standard genome sequencing and annotation.</title>
        <authorList>
            <consortium name="The Broad Institute Genomics Platform"/>
            <consortium name="The Broad Institute Genome Sequencing Center for Infectious Disease"/>
            <person name="Wu L."/>
            <person name="Ma J."/>
        </authorList>
    </citation>
    <scope>NUCLEOTIDE SEQUENCE [LARGE SCALE GENOMIC DNA]</scope>
    <source>
        <strain evidence="3">JCM 14545</strain>
    </source>
</reference>
<feature type="transmembrane region" description="Helical" evidence="1">
    <location>
        <begin position="111"/>
        <end position="133"/>
    </location>
</feature>
<evidence type="ECO:0000256" key="1">
    <source>
        <dbReference type="SAM" id="Phobius"/>
    </source>
</evidence>
<accession>A0ABP5C2F4</accession>
<dbReference type="EMBL" id="BAAANN010000009">
    <property type="protein sequence ID" value="GAA1956394.1"/>
    <property type="molecule type" value="Genomic_DNA"/>
</dbReference>
<feature type="transmembrane region" description="Helical" evidence="1">
    <location>
        <begin position="82"/>
        <end position="104"/>
    </location>
</feature>
<keyword evidence="1" id="KW-1133">Transmembrane helix</keyword>
<proteinExistence type="predicted"/>
<feature type="transmembrane region" description="Helical" evidence="1">
    <location>
        <begin position="6"/>
        <end position="26"/>
    </location>
</feature>
<keyword evidence="3" id="KW-1185">Reference proteome</keyword>
<evidence type="ECO:0000313" key="2">
    <source>
        <dbReference type="EMBL" id="GAA1956394.1"/>
    </source>
</evidence>
<protein>
    <submittedName>
        <fullName evidence="2">DUF1761 domain-containing protein</fullName>
    </submittedName>
</protein>
<sequence>MIEINVFAVLVSAVAAFVVSSTWYAVFGAQRAALLAGGEVSEKDLMRPAPWKMLVELVRTAVLAVVFAGFAAQFGVGGVGGALVLALVSWVAFPGVLLSGSVLWDGVPWRLAAIHGGDWLLKLLALALIIGAWR</sequence>
<gene>
    <name evidence="2" type="ORF">GCM10009754_27900</name>
</gene>
<keyword evidence="1" id="KW-0472">Membrane</keyword>
<comment type="caution">
    <text evidence="2">The sequence shown here is derived from an EMBL/GenBank/DDBJ whole genome shotgun (WGS) entry which is preliminary data.</text>
</comment>
<evidence type="ECO:0000313" key="3">
    <source>
        <dbReference type="Proteomes" id="UP001501116"/>
    </source>
</evidence>
<dbReference type="RefSeq" id="WP_344417587.1">
    <property type="nucleotide sequence ID" value="NZ_BAAANN010000009.1"/>
</dbReference>
<dbReference type="Pfam" id="PF08570">
    <property type="entry name" value="DUF1761"/>
    <property type="match status" value="1"/>
</dbReference>
<dbReference type="Proteomes" id="UP001501116">
    <property type="component" value="Unassembled WGS sequence"/>
</dbReference>
<keyword evidence="1" id="KW-0812">Transmembrane</keyword>
<feature type="transmembrane region" description="Helical" evidence="1">
    <location>
        <begin position="57"/>
        <end position="76"/>
    </location>
</feature>
<name>A0ABP5C2F4_9PSEU</name>
<organism evidence="2 3">
    <name type="scientific">Amycolatopsis minnesotensis</name>
    <dbReference type="NCBI Taxonomy" id="337894"/>
    <lineage>
        <taxon>Bacteria</taxon>
        <taxon>Bacillati</taxon>
        <taxon>Actinomycetota</taxon>
        <taxon>Actinomycetes</taxon>
        <taxon>Pseudonocardiales</taxon>
        <taxon>Pseudonocardiaceae</taxon>
        <taxon>Amycolatopsis</taxon>
    </lineage>
</organism>
<dbReference type="InterPro" id="IPR013879">
    <property type="entry name" value="DUF1761"/>
</dbReference>